<proteinExistence type="predicted"/>
<dbReference type="Proteomes" id="UP000887565">
    <property type="component" value="Unplaced"/>
</dbReference>
<evidence type="ECO:0000313" key="2">
    <source>
        <dbReference type="WBParaSite" id="nRc.2.0.1.t10142-RA"/>
    </source>
</evidence>
<accession>A0A915I8E6</accession>
<organism evidence="1 2">
    <name type="scientific">Romanomermis culicivorax</name>
    <name type="common">Nematode worm</name>
    <dbReference type="NCBI Taxonomy" id="13658"/>
    <lineage>
        <taxon>Eukaryota</taxon>
        <taxon>Metazoa</taxon>
        <taxon>Ecdysozoa</taxon>
        <taxon>Nematoda</taxon>
        <taxon>Enoplea</taxon>
        <taxon>Dorylaimia</taxon>
        <taxon>Mermithida</taxon>
        <taxon>Mermithoidea</taxon>
        <taxon>Mermithidae</taxon>
        <taxon>Romanomermis</taxon>
    </lineage>
</organism>
<sequence>CPIIEFSNSRARDSWPCIGSTIIIALALCEESMYHVNFMHAGFSTSRSRAERTSYDETSLTKDLRFSFTERPKNAEKL</sequence>
<reference evidence="2" key="1">
    <citation type="submission" date="2022-11" db="UniProtKB">
        <authorList>
            <consortium name="WormBaseParasite"/>
        </authorList>
    </citation>
    <scope>IDENTIFICATION</scope>
</reference>
<name>A0A915I8E6_ROMCU</name>
<protein>
    <submittedName>
        <fullName evidence="2">Uncharacterized protein</fullName>
    </submittedName>
</protein>
<evidence type="ECO:0000313" key="1">
    <source>
        <dbReference type="Proteomes" id="UP000887565"/>
    </source>
</evidence>
<keyword evidence="1" id="KW-1185">Reference proteome</keyword>
<dbReference type="WBParaSite" id="nRc.2.0.1.t10142-RA">
    <property type="protein sequence ID" value="nRc.2.0.1.t10142-RA"/>
    <property type="gene ID" value="nRc.2.0.1.g10142"/>
</dbReference>
<dbReference type="AlphaFoldDB" id="A0A915I8E6"/>